<dbReference type="Pfam" id="PF01584">
    <property type="entry name" value="CheW"/>
    <property type="match status" value="1"/>
</dbReference>
<feature type="domain" description="CheW-like" evidence="14">
    <location>
        <begin position="614"/>
        <end position="744"/>
    </location>
</feature>
<dbReference type="GO" id="GO:0005737">
    <property type="term" value="C:cytoplasm"/>
    <property type="evidence" value="ECO:0007669"/>
    <property type="project" value="InterPro"/>
</dbReference>
<keyword evidence="6" id="KW-0808">Transferase</keyword>
<evidence type="ECO:0000256" key="11">
    <source>
        <dbReference type="PROSITE-ProRule" id="PRU00110"/>
    </source>
</evidence>
<dbReference type="InterPro" id="IPR037006">
    <property type="entry name" value="CheA-like_homodim_sf"/>
</dbReference>
<evidence type="ECO:0000256" key="4">
    <source>
        <dbReference type="ARBA" id="ARBA00022500"/>
    </source>
</evidence>
<keyword evidence="8" id="KW-0418">Kinase</keyword>
<gene>
    <name evidence="16" type="ORF">ENL91_05555</name>
</gene>
<dbReference type="Gene3D" id="2.30.30.40">
    <property type="entry name" value="SH3 Domains"/>
    <property type="match status" value="1"/>
</dbReference>
<dbReference type="PROSITE" id="PS50851">
    <property type="entry name" value="CHEW"/>
    <property type="match status" value="1"/>
</dbReference>
<evidence type="ECO:0000256" key="7">
    <source>
        <dbReference type="ARBA" id="ARBA00022741"/>
    </source>
</evidence>
<accession>A0A7J3V1A1</accession>
<dbReference type="InterPro" id="IPR004105">
    <property type="entry name" value="CheA-like_dim"/>
</dbReference>
<dbReference type="SMART" id="SM00073">
    <property type="entry name" value="HPT"/>
    <property type="match status" value="1"/>
</dbReference>
<dbReference type="GO" id="GO:0000155">
    <property type="term" value="F:phosphorelay sensor kinase activity"/>
    <property type="evidence" value="ECO:0007669"/>
    <property type="project" value="InterPro"/>
</dbReference>
<evidence type="ECO:0000256" key="10">
    <source>
        <dbReference type="ARBA" id="ARBA00023012"/>
    </source>
</evidence>
<dbReference type="Gene3D" id="1.10.287.560">
    <property type="entry name" value="Histidine kinase CheA-like, homodimeric domain"/>
    <property type="match status" value="1"/>
</dbReference>
<dbReference type="GO" id="GO:0006935">
    <property type="term" value="P:chemotaxis"/>
    <property type="evidence" value="ECO:0007669"/>
    <property type="project" value="UniProtKB-KW"/>
</dbReference>
<dbReference type="InterPro" id="IPR008207">
    <property type="entry name" value="Sig_transdc_His_kin_Hpt_dom"/>
</dbReference>
<dbReference type="Pfam" id="PF02518">
    <property type="entry name" value="HATPase_c"/>
    <property type="match status" value="1"/>
</dbReference>
<evidence type="ECO:0000256" key="2">
    <source>
        <dbReference type="ARBA" id="ARBA00012438"/>
    </source>
</evidence>
<dbReference type="CDD" id="cd00088">
    <property type="entry name" value="HPT"/>
    <property type="match status" value="1"/>
</dbReference>
<evidence type="ECO:0000256" key="5">
    <source>
        <dbReference type="ARBA" id="ARBA00022553"/>
    </source>
</evidence>
<dbReference type="SUPFAM" id="SSF55874">
    <property type="entry name" value="ATPase domain of HSP90 chaperone/DNA topoisomerase II/histidine kinase"/>
    <property type="match status" value="1"/>
</dbReference>
<dbReference type="Pfam" id="PF07194">
    <property type="entry name" value="P2"/>
    <property type="match status" value="1"/>
</dbReference>
<dbReference type="SUPFAM" id="SSF50341">
    <property type="entry name" value="CheW-like"/>
    <property type="match status" value="1"/>
</dbReference>
<dbReference type="InterPro" id="IPR037052">
    <property type="entry name" value="CheA-like_P2_sf"/>
</dbReference>
<dbReference type="EMBL" id="DRVT01000061">
    <property type="protein sequence ID" value="HHI49619.1"/>
    <property type="molecule type" value="Genomic_DNA"/>
</dbReference>
<feature type="domain" description="HPt" evidence="15">
    <location>
        <begin position="3"/>
        <end position="107"/>
    </location>
</feature>
<dbReference type="InterPro" id="IPR002545">
    <property type="entry name" value="CheW-lke_dom"/>
</dbReference>
<name>A0A7J3V1A1_9CREN</name>
<dbReference type="PROSITE" id="PS50894">
    <property type="entry name" value="HPT"/>
    <property type="match status" value="1"/>
</dbReference>
<dbReference type="Pfam" id="PF02895">
    <property type="entry name" value="H-kinase_dim"/>
    <property type="match status" value="1"/>
</dbReference>
<feature type="domain" description="Histidine kinase" evidence="13">
    <location>
        <begin position="362"/>
        <end position="612"/>
    </location>
</feature>
<dbReference type="SUPFAM" id="SSF47384">
    <property type="entry name" value="Homodimeric domain of signal transducing histidine kinase"/>
    <property type="match status" value="1"/>
</dbReference>
<evidence type="ECO:0000256" key="9">
    <source>
        <dbReference type="ARBA" id="ARBA00022840"/>
    </source>
</evidence>
<protein>
    <recommendedName>
        <fullName evidence="3">Chemotaxis protein CheA</fullName>
        <ecNumber evidence="2">2.7.13.3</ecNumber>
    </recommendedName>
</protein>
<keyword evidence="9" id="KW-0067">ATP-binding</keyword>
<feature type="region of interest" description="Disordered" evidence="12">
    <location>
        <begin position="110"/>
        <end position="132"/>
    </location>
</feature>
<keyword evidence="7" id="KW-0547">Nucleotide-binding</keyword>
<keyword evidence="5 11" id="KW-0597">Phosphoprotein</keyword>
<dbReference type="Gene3D" id="3.30.70.1110">
    <property type="entry name" value="Histidine kinase CheA-like, P2 response regulator-binding domain"/>
    <property type="match status" value="1"/>
</dbReference>
<dbReference type="GO" id="GO:0005524">
    <property type="term" value="F:ATP binding"/>
    <property type="evidence" value="ECO:0007669"/>
    <property type="project" value="UniProtKB-KW"/>
</dbReference>
<dbReference type="AlphaFoldDB" id="A0A7J3V1A1"/>
<evidence type="ECO:0000256" key="12">
    <source>
        <dbReference type="SAM" id="MobiDB-lite"/>
    </source>
</evidence>
<evidence type="ECO:0000256" key="3">
    <source>
        <dbReference type="ARBA" id="ARBA00021495"/>
    </source>
</evidence>
<keyword evidence="4" id="KW-0145">Chemotaxis</keyword>
<dbReference type="InterPro" id="IPR036061">
    <property type="entry name" value="CheW-like_dom_sf"/>
</dbReference>
<evidence type="ECO:0000256" key="1">
    <source>
        <dbReference type="ARBA" id="ARBA00000085"/>
    </source>
</evidence>
<dbReference type="PANTHER" id="PTHR43395">
    <property type="entry name" value="SENSOR HISTIDINE KINASE CHEA"/>
    <property type="match status" value="1"/>
</dbReference>
<dbReference type="EC" id="2.7.13.3" evidence="2"/>
<dbReference type="Pfam" id="PF01627">
    <property type="entry name" value="Hpt"/>
    <property type="match status" value="1"/>
</dbReference>
<comment type="caution">
    <text evidence="16">The sequence shown here is derived from an EMBL/GenBank/DDBJ whole genome shotgun (WGS) entry which is preliminary data.</text>
</comment>
<dbReference type="FunFam" id="3.30.565.10:FF:000016">
    <property type="entry name" value="Chemotaxis protein CheA, putative"/>
    <property type="match status" value="1"/>
</dbReference>
<dbReference type="SMART" id="SM00260">
    <property type="entry name" value="CheW"/>
    <property type="match status" value="1"/>
</dbReference>
<keyword evidence="10" id="KW-0902">Two-component regulatory system</keyword>
<evidence type="ECO:0000256" key="6">
    <source>
        <dbReference type="ARBA" id="ARBA00022679"/>
    </source>
</evidence>
<dbReference type="InterPro" id="IPR005467">
    <property type="entry name" value="His_kinase_dom"/>
</dbReference>
<dbReference type="InterPro" id="IPR036641">
    <property type="entry name" value="HPT_dom_sf"/>
</dbReference>
<organism evidence="16">
    <name type="scientific">Candidatus Methanosuratincola petrocarbonis</name>
    <name type="common">ex Vanwonterghem et al. 2016</name>
    <dbReference type="NCBI Taxonomy" id="1867261"/>
    <lineage>
        <taxon>Archaea</taxon>
        <taxon>Thermoproteota</taxon>
        <taxon>Methanosuratincolia</taxon>
        <taxon>Candidatus Methanomethylicales</taxon>
        <taxon>Candidatus Methanomethylicaceae</taxon>
        <taxon>Candidatus Methanosuratincola (ex Vanwonterghem et al. 2016)</taxon>
    </lineage>
</organism>
<dbReference type="PANTHER" id="PTHR43395:SF10">
    <property type="entry name" value="CHEMOTAXIS PROTEIN CHEA"/>
    <property type="match status" value="1"/>
</dbReference>
<evidence type="ECO:0000259" key="13">
    <source>
        <dbReference type="PROSITE" id="PS50109"/>
    </source>
</evidence>
<feature type="modified residue" description="Phosphohistidine" evidence="11">
    <location>
        <position position="50"/>
    </location>
</feature>
<dbReference type="InterPro" id="IPR004358">
    <property type="entry name" value="Sig_transdc_His_kin-like_C"/>
</dbReference>
<evidence type="ECO:0000313" key="16">
    <source>
        <dbReference type="EMBL" id="HHI49619.1"/>
    </source>
</evidence>
<comment type="catalytic activity">
    <reaction evidence="1">
        <text>ATP + protein L-histidine = ADP + protein N-phospho-L-histidine.</text>
        <dbReference type="EC" id="2.7.13.3"/>
    </reaction>
</comment>
<reference evidence="16" key="1">
    <citation type="journal article" date="2020" name="mSystems">
        <title>Genome- and Community-Level Interaction Insights into Carbon Utilization and Element Cycling Functions of Hydrothermarchaeota in Hydrothermal Sediment.</title>
        <authorList>
            <person name="Zhou Z."/>
            <person name="Liu Y."/>
            <person name="Xu W."/>
            <person name="Pan J."/>
            <person name="Luo Z.H."/>
            <person name="Li M."/>
        </authorList>
    </citation>
    <scope>NUCLEOTIDE SEQUENCE [LARGE SCALE GENOMIC DNA]</scope>
    <source>
        <strain evidence="16">SpSt-1038</strain>
    </source>
</reference>
<feature type="compositionally biased region" description="Basic and acidic residues" evidence="12">
    <location>
        <begin position="116"/>
        <end position="132"/>
    </location>
</feature>
<dbReference type="SMART" id="SM00387">
    <property type="entry name" value="HATPase_c"/>
    <property type="match status" value="1"/>
</dbReference>
<dbReference type="InterPro" id="IPR010808">
    <property type="entry name" value="CheA_P2-bd"/>
</dbReference>
<evidence type="ECO:0000259" key="14">
    <source>
        <dbReference type="PROSITE" id="PS50851"/>
    </source>
</evidence>
<dbReference type="InterPro" id="IPR003594">
    <property type="entry name" value="HATPase_dom"/>
</dbReference>
<proteinExistence type="predicted"/>
<sequence length="744" mass="81735">MLSLDSDKQYLELFLGEVKEHLSKLDDLLLHIEKNPEDKGAIEEAFRELHTIKGDSATVGLTEVARLAHEAEDLISGLRKGEVKVGSKVIEDLFRYLDKIADTIEIEKMGMPSPDRAGDLEAKKAGGKRRDPEKIRELEKALETVEKGVSKAYEALAEGEDLLPFLQKENSFNPEVDAGDLRGKGGNSPEKEKCQVSEIEGGNGNQSGGQLKDAMMSPDGTALCETPPDQKGSSSGKFLVRISSEIEPPLRPVRAFAIMKALFEAGDLERIDPPNEKLAAGEFGNEIIAEIVTRDVNALVEALKGIQGIRNVDHQKMDEPKPSNPNMAEKSALIDRLVSLVETENKEENSAKIRVDSFKGKHRVEEIRVNIKSLDRLFNLAGELVLAKSRLVNLAKHVDSPEMKDIQRFIEGVISELQTEVMGLRLMPVGQVFGIFPRMVRDMSKELGKEVDLVIQGGETAVDRKVVEEVVDAMVHLIRNCLDHGIETPEERIKAGKQTVGTIRLSASRDSSHFVLEIEDDGRGMDPVKIREIAVAKGIVSEKKASEMDDEEVVYLTCVPGFSTKKCVSEVSGRGMGMSAVKNKIESYGGSFSIASKIGQGTKFTIRLPASMTTMKVIVIGVGKESHRYAIPVADISEIVEISKEEIKFIQGAPYINLRGDIIRLYRLAWLLKIDEGVCDSYYAIIIKRSEGRGFGLLVSEIRDEDEVAIKPVPKLLRGTSGLIGSTILGDGKPAFVLDVMSIV</sequence>
<dbReference type="InterPro" id="IPR051315">
    <property type="entry name" value="Bact_Chemotaxis_CheA"/>
</dbReference>
<dbReference type="InterPro" id="IPR036097">
    <property type="entry name" value="HisK_dim/P_sf"/>
</dbReference>
<dbReference type="InterPro" id="IPR036890">
    <property type="entry name" value="HATPase_C_sf"/>
</dbReference>
<dbReference type="SMART" id="SM01231">
    <property type="entry name" value="H-kinase_dim"/>
    <property type="match status" value="1"/>
</dbReference>
<evidence type="ECO:0000259" key="15">
    <source>
        <dbReference type="PROSITE" id="PS50894"/>
    </source>
</evidence>
<dbReference type="SUPFAM" id="SSF47226">
    <property type="entry name" value="Histidine-containing phosphotransfer domain, HPT domain"/>
    <property type="match status" value="1"/>
</dbReference>
<dbReference type="Gene3D" id="1.20.120.160">
    <property type="entry name" value="HPT domain"/>
    <property type="match status" value="1"/>
</dbReference>
<dbReference type="PROSITE" id="PS50109">
    <property type="entry name" value="HIS_KIN"/>
    <property type="match status" value="1"/>
</dbReference>
<dbReference type="PRINTS" id="PR00344">
    <property type="entry name" value="BCTRLSENSOR"/>
</dbReference>
<evidence type="ECO:0000256" key="8">
    <source>
        <dbReference type="ARBA" id="ARBA00022777"/>
    </source>
</evidence>
<dbReference type="Gene3D" id="3.30.565.10">
    <property type="entry name" value="Histidine kinase-like ATPase, C-terminal domain"/>
    <property type="match status" value="1"/>
</dbReference>